<accession>A0ABW0VXV4</accession>
<comment type="caution">
    <text evidence="3">The sequence shown here is derived from an EMBL/GenBank/DDBJ whole genome shotgun (WGS) entry which is preliminary data.</text>
</comment>
<dbReference type="RefSeq" id="WP_379187838.1">
    <property type="nucleotide sequence ID" value="NZ_JBHSOW010000032.1"/>
</dbReference>
<keyword evidence="1" id="KW-0479">Metal-binding</keyword>
<organism evidence="3 4">
    <name type="scientific">Paenibacillus solisilvae</name>
    <dbReference type="NCBI Taxonomy" id="2486751"/>
    <lineage>
        <taxon>Bacteria</taxon>
        <taxon>Bacillati</taxon>
        <taxon>Bacillota</taxon>
        <taxon>Bacilli</taxon>
        <taxon>Bacillales</taxon>
        <taxon>Paenibacillaceae</taxon>
        <taxon>Paenibacillus</taxon>
    </lineage>
</organism>
<sequence>MSAEQELLNKIIEKAWSDPAFKKQLLADPKGAIQDSFNITVPDDIEVTAVEESPNKFYLVIPPVPQAKADDGNSVQAMW</sequence>
<gene>
    <name evidence="3" type="ORF">ACFPYJ_09345</name>
</gene>
<evidence type="ECO:0000256" key="1">
    <source>
        <dbReference type="ARBA" id="ARBA00022723"/>
    </source>
</evidence>
<dbReference type="InterPro" id="IPR004232">
    <property type="entry name" value="CN_Hdrtase_a/SCN_Hdrlase_g"/>
</dbReference>
<keyword evidence="4" id="KW-1185">Reference proteome</keyword>
<dbReference type="Pfam" id="PF02979">
    <property type="entry name" value="NHase_alpha"/>
    <property type="match status" value="1"/>
</dbReference>
<proteinExistence type="predicted"/>
<dbReference type="NCBIfam" id="TIGR03793">
    <property type="entry name" value="leader_NHLP"/>
    <property type="match status" value="1"/>
</dbReference>
<evidence type="ECO:0000259" key="2">
    <source>
        <dbReference type="Pfam" id="PF02979"/>
    </source>
</evidence>
<dbReference type="SUPFAM" id="SSF56209">
    <property type="entry name" value="Nitrile hydratase alpha chain"/>
    <property type="match status" value="1"/>
</dbReference>
<reference evidence="4" key="1">
    <citation type="journal article" date="2019" name="Int. J. Syst. Evol. Microbiol.">
        <title>The Global Catalogue of Microorganisms (GCM) 10K type strain sequencing project: providing services to taxonomists for standard genome sequencing and annotation.</title>
        <authorList>
            <consortium name="The Broad Institute Genomics Platform"/>
            <consortium name="The Broad Institute Genome Sequencing Center for Infectious Disease"/>
            <person name="Wu L."/>
            <person name="Ma J."/>
        </authorList>
    </citation>
    <scope>NUCLEOTIDE SEQUENCE [LARGE SCALE GENOMIC DNA]</scope>
    <source>
        <strain evidence="4">CGMCC 1.3240</strain>
    </source>
</reference>
<protein>
    <submittedName>
        <fullName evidence="3">NHLP leader peptide family RiPP</fullName>
    </submittedName>
</protein>
<evidence type="ECO:0000313" key="4">
    <source>
        <dbReference type="Proteomes" id="UP001596047"/>
    </source>
</evidence>
<evidence type="ECO:0000313" key="3">
    <source>
        <dbReference type="EMBL" id="MFC5649331.1"/>
    </source>
</evidence>
<dbReference type="Gene3D" id="3.90.330.10">
    <property type="entry name" value="Nitrile hydratase alpha /Thiocyanate hydrolase gamma"/>
    <property type="match status" value="2"/>
</dbReference>
<feature type="domain" description="Nitrile hydratase alpha/Thiocyanate hydrolase gamma" evidence="2">
    <location>
        <begin position="9"/>
        <end position="61"/>
    </location>
</feature>
<dbReference type="InterPro" id="IPR036648">
    <property type="entry name" value="CN_Hdrase_a/SCN_Hdrase_g_sf"/>
</dbReference>
<dbReference type="Proteomes" id="UP001596047">
    <property type="component" value="Unassembled WGS sequence"/>
</dbReference>
<dbReference type="EMBL" id="JBHSOW010000032">
    <property type="protein sequence ID" value="MFC5649331.1"/>
    <property type="molecule type" value="Genomic_DNA"/>
</dbReference>
<name>A0ABW0VXV4_9BACL</name>
<dbReference type="InterPro" id="IPR022513">
    <property type="entry name" value="TOMM_pelo"/>
</dbReference>